<name>A0ABV9TS07_9ACTN</name>
<organism evidence="2 3">
    <name type="scientific">Actinomadura gamaensis</name>
    <dbReference type="NCBI Taxonomy" id="1763541"/>
    <lineage>
        <taxon>Bacteria</taxon>
        <taxon>Bacillati</taxon>
        <taxon>Actinomycetota</taxon>
        <taxon>Actinomycetes</taxon>
        <taxon>Streptosporangiales</taxon>
        <taxon>Thermomonosporaceae</taxon>
        <taxon>Actinomadura</taxon>
    </lineage>
</organism>
<dbReference type="RefSeq" id="WP_378252644.1">
    <property type="nucleotide sequence ID" value="NZ_JBHSIT010000002.1"/>
</dbReference>
<dbReference type="InterPro" id="IPR001509">
    <property type="entry name" value="Epimerase_deHydtase"/>
</dbReference>
<evidence type="ECO:0000313" key="3">
    <source>
        <dbReference type="Proteomes" id="UP001595872"/>
    </source>
</evidence>
<dbReference type="Proteomes" id="UP001595872">
    <property type="component" value="Unassembled WGS sequence"/>
</dbReference>
<evidence type="ECO:0000313" key="2">
    <source>
        <dbReference type="EMBL" id="MFC4906903.1"/>
    </source>
</evidence>
<dbReference type="InterPro" id="IPR036291">
    <property type="entry name" value="NAD(P)-bd_dom_sf"/>
</dbReference>
<dbReference type="SUPFAM" id="SSF51735">
    <property type="entry name" value="NAD(P)-binding Rossmann-fold domains"/>
    <property type="match status" value="1"/>
</dbReference>
<comment type="caution">
    <text evidence="2">The sequence shown here is derived from an EMBL/GenBank/DDBJ whole genome shotgun (WGS) entry which is preliminary data.</text>
</comment>
<proteinExistence type="predicted"/>
<dbReference type="Gene3D" id="3.40.50.720">
    <property type="entry name" value="NAD(P)-binding Rossmann-like Domain"/>
    <property type="match status" value="1"/>
</dbReference>
<dbReference type="PANTHER" id="PTHR12126">
    <property type="entry name" value="NADH-UBIQUINONE OXIDOREDUCTASE 39 KDA SUBUNIT-RELATED"/>
    <property type="match status" value="1"/>
</dbReference>
<dbReference type="InterPro" id="IPR051207">
    <property type="entry name" value="ComplexI_NDUFA9_subunit"/>
</dbReference>
<gene>
    <name evidence="2" type="ORF">ACFPCY_06215</name>
</gene>
<accession>A0ABV9TS07</accession>
<dbReference type="Pfam" id="PF01370">
    <property type="entry name" value="Epimerase"/>
    <property type="match status" value="1"/>
</dbReference>
<dbReference type="PANTHER" id="PTHR12126:SF11">
    <property type="entry name" value="NADH DEHYDROGENASE [UBIQUINONE] 1 ALPHA SUBCOMPLEX SUBUNIT 9, MITOCHONDRIAL"/>
    <property type="match status" value="1"/>
</dbReference>
<evidence type="ECO:0000259" key="1">
    <source>
        <dbReference type="Pfam" id="PF01370"/>
    </source>
</evidence>
<reference evidence="3" key="1">
    <citation type="journal article" date="2019" name="Int. J. Syst. Evol. Microbiol.">
        <title>The Global Catalogue of Microorganisms (GCM) 10K type strain sequencing project: providing services to taxonomists for standard genome sequencing and annotation.</title>
        <authorList>
            <consortium name="The Broad Institute Genomics Platform"/>
            <consortium name="The Broad Institute Genome Sequencing Center for Infectious Disease"/>
            <person name="Wu L."/>
            <person name="Ma J."/>
        </authorList>
    </citation>
    <scope>NUCLEOTIDE SEQUENCE [LARGE SCALE GENOMIC DNA]</scope>
    <source>
        <strain evidence="3">KLKA75</strain>
    </source>
</reference>
<keyword evidence="3" id="KW-1185">Reference proteome</keyword>
<dbReference type="EMBL" id="JBHSIT010000002">
    <property type="protein sequence ID" value="MFC4906903.1"/>
    <property type="molecule type" value="Genomic_DNA"/>
</dbReference>
<feature type="domain" description="NAD-dependent epimerase/dehydratase" evidence="1">
    <location>
        <begin position="3"/>
        <end position="209"/>
    </location>
</feature>
<sequence>MRILVLGGTWFLGKAVVAQAVADGMDVTTFSRGRTPGVPGARAVHGDRAAGEDLIRLAEQGPWDLVIDTSAEVPIDVQVGARILAGSAARYTLVSTVNVYAGWPTEPLDESSPLREGAADADGSWREGEWYGARYARLKVGCEQAVVGEFGARATILRPGVILGPGDYIGRLPWWLRRMAAGGRVLAPGDPDQPIQPVDVRDVAAFALRTGDMAGPINLTAPFGHATYGQMLRACAAVTGSVAELEWVDNAFLLERDVEQWTELPLWRTFPGTWRVTSAAWQQGLRCRPIEETVAATWKWMQQGGVPVENYRSFDIGLDAAKEQRLLGEWDGYRRAS</sequence>
<protein>
    <submittedName>
        <fullName evidence="2">NAD-dependent epimerase/dehydratase family protein</fullName>
    </submittedName>
</protein>